<keyword evidence="2" id="KW-0732">Signal</keyword>
<keyword evidence="4" id="KW-1185">Reference proteome</keyword>
<organism evidence="3 4">
    <name type="scientific">Streptosporangium saharense</name>
    <dbReference type="NCBI Taxonomy" id="1706840"/>
    <lineage>
        <taxon>Bacteria</taxon>
        <taxon>Bacillati</taxon>
        <taxon>Actinomycetota</taxon>
        <taxon>Actinomycetes</taxon>
        <taxon>Streptosporangiales</taxon>
        <taxon>Streptosporangiaceae</taxon>
        <taxon>Streptosporangium</taxon>
    </lineage>
</organism>
<reference evidence="3 4" key="1">
    <citation type="submission" date="2020-08" db="EMBL/GenBank/DDBJ databases">
        <title>Genomic Encyclopedia of Type Strains, Phase III (KMG-III): the genomes of soil and plant-associated and newly described type strains.</title>
        <authorList>
            <person name="Whitman W."/>
        </authorList>
    </citation>
    <scope>NUCLEOTIDE SEQUENCE [LARGE SCALE GENOMIC DNA]</scope>
    <source>
        <strain evidence="3 4">CECT 8840</strain>
    </source>
</reference>
<evidence type="ECO:0000313" key="3">
    <source>
        <dbReference type="EMBL" id="MBB4915220.1"/>
    </source>
</evidence>
<dbReference type="EMBL" id="JACHJP010000002">
    <property type="protein sequence ID" value="MBB4915220.1"/>
    <property type="molecule type" value="Genomic_DNA"/>
</dbReference>
<evidence type="ECO:0008006" key="5">
    <source>
        <dbReference type="Google" id="ProtNLM"/>
    </source>
</evidence>
<evidence type="ECO:0000256" key="1">
    <source>
        <dbReference type="SAM" id="MobiDB-lite"/>
    </source>
</evidence>
<dbReference type="PROSITE" id="PS51257">
    <property type="entry name" value="PROKAR_LIPOPROTEIN"/>
    <property type="match status" value="1"/>
</dbReference>
<evidence type="ECO:0000313" key="4">
    <source>
        <dbReference type="Proteomes" id="UP000552644"/>
    </source>
</evidence>
<name>A0A7W7QKD9_9ACTN</name>
<gene>
    <name evidence="3" type="ORF">FHS44_002305</name>
</gene>
<accession>A0A7W7QKD9</accession>
<dbReference type="AlphaFoldDB" id="A0A7W7QKD9"/>
<dbReference type="RefSeq" id="WP_184713913.1">
    <property type="nucleotide sequence ID" value="NZ_JACHJP010000002.1"/>
</dbReference>
<dbReference type="Proteomes" id="UP000552644">
    <property type="component" value="Unassembled WGS sequence"/>
</dbReference>
<comment type="caution">
    <text evidence="3">The sequence shown here is derived from an EMBL/GenBank/DDBJ whole genome shotgun (WGS) entry which is preliminary data.</text>
</comment>
<evidence type="ECO:0000256" key="2">
    <source>
        <dbReference type="SAM" id="SignalP"/>
    </source>
</evidence>
<proteinExistence type="predicted"/>
<protein>
    <recommendedName>
        <fullName evidence="5">Lipoprotein</fullName>
    </recommendedName>
</protein>
<feature type="signal peptide" evidence="2">
    <location>
        <begin position="1"/>
        <end position="21"/>
    </location>
</feature>
<sequence>MRKIMKAVAVTLLGLVTVACATACGGGGAREAMAHGLSPSDTEPVSHDVPQVGRVYVINLYGAEEGRPDRRPANLVASEFSSLKEITWRSWGPDRAVGDGRLSGTWCLPGCQAKPYEATITLSKARKVGGKRYFTKFDIDGDFPRPTSSDDTLRGTLPLPFSTP</sequence>
<feature type="chain" id="PRO_5039161442" description="Lipoprotein" evidence="2">
    <location>
        <begin position="22"/>
        <end position="164"/>
    </location>
</feature>
<feature type="region of interest" description="Disordered" evidence="1">
    <location>
        <begin position="143"/>
        <end position="164"/>
    </location>
</feature>